<dbReference type="Proteomes" id="UP000184236">
    <property type="component" value="Unassembled WGS sequence"/>
</dbReference>
<protein>
    <submittedName>
        <fullName evidence="1">Uncharacterized protein</fullName>
    </submittedName>
</protein>
<organism evidence="1 2">
    <name type="scientific">Chryseobacterium takakiae</name>
    <dbReference type="NCBI Taxonomy" id="1302685"/>
    <lineage>
        <taxon>Bacteria</taxon>
        <taxon>Pseudomonadati</taxon>
        <taxon>Bacteroidota</taxon>
        <taxon>Flavobacteriia</taxon>
        <taxon>Flavobacteriales</taxon>
        <taxon>Weeksellaceae</taxon>
        <taxon>Chryseobacterium group</taxon>
        <taxon>Chryseobacterium</taxon>
    </lineage>
</organism>
<evidence type="ECO:0000313" key="2">
    <source>
        <dbReference type="Proteomes" id="UP000184236"/>
    </source>
</evidence>
<gene>
    <name evidence="1" type="ORF">SAMN05444408_11095</name>
</gene>
<dbReference type="STRING" id="1302685.SAMN05444408_11095"/>
<sequence>MKISFIIEGIRIIFIFNIAVMPEYLTNFNSKMALIVLINASIY</sequence>
<proteinExistence type="predicted"/>
<reference evidence="2" key="1">
    <citation type="submission" date="2016-11" db="EMBL/GenBank/DDBJ databases">
        <authorList>
            <person name="Varghese N."/>
            <person name="Submissions S."/>
        </authorList>
    </citation>
    <scope>NUCLEOTIDE SEQUENCE [LARGE SCALE GENOMIC DNA]</scope>
    <source>
        <strain evidence="2">DSM 26898</strain>
    </source>
</reference>
<dbReference type="AlphaFoldDB" id="A0A1M4ZKZ0"/>
<dbReference type="EMBL" id="FQVO01000010">
    <property type="protein sequence ID" value="SHF18482.1"/>
    <property type="molecule type" value="Genomic_DNA"/>
</dbReference>
<evidence type="ECO:0000313" key="1">
    <source>
        <dbReference type="EMBL" id="SHF18482.1"/>
    </source>
</evidence>
<name>A0A1M4ZKZ0_9FLAO</name>
<keyword evidence="2" id="KW-1185">Reference proteome</keyword>
<accession>A0A1M4ZKZ0</accession>